<feature type="active site" evidence="1">
    <location>
        <position position="181"/>
    </location>
</feature>
<name>A0AAD5GYE5_9CHLO</name>
<evidence type="ECO:0000259" key="3">
    <source>
        <dbReference type="PROSITE" id="PS50215"/>
    </source>
</evidence>
<dbReference type="Pfam" id="PF13688">
    <property type="entry name" value="Reprolysin_5"/>
    <property type="match status" value="1"/>
</dbReference>
<dbReference type="GO" id="GO:0004222">
    <property type="term" value="F:metalloendopeptidase activity"/>
    <property type="evidence" value="ECO:0007669"/>
    <property type="project" value="InterPro"/>
</dbReference>
<dbReference type="AlphaFoldDB" id="A0AAD5GYE5"/>
<dbReference type="SUPFAM" id="SSF55486">
    <property type="entry name" value="Metalloproteases ('zincins'), catalytic domain"/>
    <property type="match status" value="1"/>
</dbReference>
<feature type="binding site" evidence="1">
    <location>
        <position position="184"/>
    </location>
    <ligand>
        <name>Zn(2+)</name>
        <dbReference type="ChEBI" id="CHEBI:29105"/>
        <note>catalytic</note>
    </ligand>
</feature>
<evidence type="ECO:0000313" key="4">
    <source>
        <dbReference type="EMBL" id="KAI7837079.1"/>
    </source>
</evidence>
<feature type="compositionally biased region" description="Pro residues" evidence="2">
    <location>
        <begin position="302"/>
        <end position="329"/>
    </location>
</feature>
<dbReference type="InterPro" id="IPR024079">
    <property type="entry name" value="MetalloPept_cat_dom_sf"/>
</dbReference>
<feature type="domain" description="Peptidase M12B" evidence="3">
    <location>
        <begin position="15"/>
        <end position="236"/>
    </location>
</feature>
<feature type="binding site" evidence="1">
    <location>
        <position position="180"/>
    </location>
    <ligand>
        <name>Zn(2+)</name>
        <dbReference type="ChEBI" id="CHEBI:29105"/>
        <note>catalytic</note>
    </ligand>
</feature>
<dbReference type="Gene3D" id="3.40.390.10">
    <property type="entry name" value="Collagenase (Catalytic Domain)"/>
    <property type="match status" value="1"/>
</dbReference>
<accession>A0AAD5GYE5</accession>
<keyword evidence="1" id="KW-0479">Metal-binding</keyword>
<dbReference type="EMBL" id="JADXDR010000165">
    <property type="protein sequence ID" value="KAI7837079.1"/>
    <property type="molecule type" value="Genomic_DNA"/>
</dbReference>
<feature type="region of interest" description="Disordered" evidence="2">
    <location>
        <begin position="300"/>
        <end position="331"/>
    </location>
</feature>
<comment type="caution">
    <text evidence="4">The sequence shown here is derived from an EMBL/GenBank/DDBJ whole genome shotgun (WGS) entry which is preliminary data.</text>
</comment>
<comment type="caution">
    <text evidence="1">Lacks conserved residue(s) required for the propagation of feature annotation.</text>
</comment>
<sequence>MVAAAVAPRPASSSPLVATVAVDTDAEFYALFTDAQAAANYVALLVAYLDNLYWREIGVHIKLGHLELRPNRTAADYPTAYKPVNLLRAGQGLRAVMNWWNANRREVPRTVVMYLSGQRGVKDVGMAWDEVLCDWHRAKQDEDPTDNWAYGFISNMKGTFTWNGINQPTVVNRDVFNFAHELGHSFGSPHTHEFCNILGNPNTIDDCVQSQGYYFQGQDRPVCPQPNGFGILPNCTAKPTAAGGGPGTIMGYCDELKPDYEKNVALTFGLNHPCGNEPDRVVKVMKAHVADRVAAFPQCFQPVPPPSSPPPSPRPSPPPPMPRPPPSPVPTSGSWTVPVLVTALPYTSTVLSGWISSGQVPMFCNDTATPLDKSGTRLAPRGIKVFRWRSSASAKGTLTVHSCGLTTKGSPTVSVRATSNAASPLAGPWSCEGAATSGCGSQGAGFRLVVRLRPNTVYDIIVFYDNTVPADCNNLALRTKDAITKYTGPTRVFRLWVGTSGSLNINSCSYSRLGDKPNVSVRATTNRAAPLDGPWQCVGLPRTAAGSGCGTGTNGFNVTIPAVANTYYYIIVSHTNTAGAPLLKLSLKKT</sequence>
<protein>
    <recommendedName>
        <fullName evidence="3">Peptidase M12B domain-containing protein</fullName>
    </recommendedName>
</protein>
<organism evidence="4 5">
    <name type="scientific">Chlorella ohadii</name>
    <dbReference type="NCBI Taxonomy" id="2649997"/>
    <lineage>
        <taxon>Eukaryota</taxon>
        <taxon>Viridiplantae</taxon>
        <taxon>Chlorophyta</taxon>
        <taxon>core chlorophytes</taxon>
        <taxon>Trebouxiophyceae</taxon>
        <taxon>Chlorellales</taxon>
        <taxon>Chlorellaceae</taxon>
        <taxon>Chlorella clade</taxon>
        <taxon>Chlorella</taxon>
    </lineage>
</organism>
<keyword evidence="1" id="KW-0862">Zinc</keyword>
<dbReference type="GO" id="GO:0006508">
    <property type="term" value="P:proteolysis"/>
    <property type="evidence" value="ECO:0007669"/>
    <property type="project" value="InterPro"/>
</dbReference>
<dbReference type="Proteomes" id="UP001205105">
    <property type="component" value="Unassembled WGS sequence"/>
</dbReference>
<evidence type="ECO:0000256" key="2">
    <source>
        <dbReference type="SAM" id="MobiDB-lite"/>
    </source>
</evidence>
<dbReference type="GO" id="GO:0046872">
    <property type="term" value="F:metal ion binding"/>
    <property type="evidence" value="ECO:0007669"/>
    <property type="project" value="UniProtKB-KW"/>
</dbReference>
<keyword evidence="5" id="KW-1185">Reference proteome</keyword>
<gene>
    <name evidence="4" type="ORF">COHA_009077</name>
</gene>
<reference evidence="4" key="1">
    <citation type="submission" date="2020-11" db="EMBL/GenBank/DDBJ databases">
        <title>Chlorella ohadii genome sequencing and assembly.</title>
        <authorList>
            <person name="Murik O."/>
            <person name="Treves H."/>
            <person name="Kedem I."/>
            <person name="Shotland Y."/>
            <person name="Kaplan A."/>
        </authorList>
    </citation>
    <scope>NUCLEOTIDE SEQUENCE</scope>
    <source>
        <strain evidence="4">1</strain>
    </source>
</reference>
<dbReference type="InterPro" id="IPR001590">
    <property type="entry name" value="Peptidase_M12B"/>
</dbReference>
<evidence type="ECO:0000256" key="1">
    <source>
        <dbReference type="PROSITE-ProRule" id="PRU00276"/>
    </source>
</evidence>
<proteinExistence type="predicted"/>
<evidence type="ECO:0000313" key="5">
    <source>
        <dbReference type="Proteomes" id="UP001205105"/>
    </source>
</evidence>
<dbReference type="PROSITE" id="PS50215">
    <property type="entry name" value="ADAM_MEPRO"/>
    <property type="match status" value="1"/>
</dbReference>
<feature type="binding site" evidence="1">
    <location>
        <position position="190"/>
    </location>
    <ligand>
        <name>Zn(2+)</name>
        <dbReference type="ChEBI" id="CHEBI:29105"/>
        <note>catalytic</note>
    </ligand>
</feature>